<evidence type="ECO:0000313" key="3">
    <source>
        <dbReference type="Proteomes" id="UP001281203"/>
    </source>
</evidence>
<protein>
    <recommendedName>
        <fullName evidence="1">CHASE domain-containing protein</fullName>
    </recommendedName>
</protein>
<dbReference type="InterPro" id="IPR006189">
    <property type="entry name" value="CHASE_dom"/>
</dbReference>
<dbReference type="Gene3D" id="3.30.450.20">
    <property type="entry name" value="PAS domain"/>
    <property type="match status" value="1"/>
</dbReference>
<organism evidence="2 3">
    <name type="scientific">Methanoculleus caldifontis</name>
    <dbReference type="NCBI Taxonomy" id="2651577"/>
    <lineage>
        <taxon>Archaea</taxon>
        <taxon>Methanobacteriati</taxon>
        <taxon>Methanobacteriota</taxon>
        <taxon>Stenosarchaea group</taxon>
        <taxon>Methanomicrobia</taxon>
        <taxon>Methanomicrobiales</taxon>
        <taxon>Methanomicrobiaceae</taxon>
        <taxon>Methanoculleus</taxon>
    </lineage>
</organism>
<dbReference type="EMBL" id="WBKO01000001">
    <property type="protein sequence ID" value="MDV2481512.1"/>
    <property type="molecule type" value="Genomic_DNA"/>
</dbReference>
<reference evidence="2 3" key="1">
    <citation type="submission" date="2019-10" db="EMBL/GenBank/DDBJ databases">
        <title>Isolation and characterization of Methanoculleus sp. Wushi-C6 from a hot spring well.</title>
        <authorList>
            <person name="Chen S.-C."/>
            <person name="Lan Z.-H."/>
            <person name="You Y.-T."/>
            <person name="Lai M.-C."/>
        </authorList>
    </citation>
    <scope>NUCLEOTIDE SEQUENCE [LARGE SCALE GENOMIC DNA]</scope>
    <source>
        <strain evidence="2 3">Wushi-C6</strain>
    </source>
</reference>
<name>A0ABU3X0D6_9EURY</name>
<gene>
    <name evidence="2" type="ORF">F8E02_05730</name>
</gene>
<dbReference type="CDD" id="cd12914">
    <property type="entry name" value="PDC1_DGC_like"/>
    <property type="match status" value="1"/>
</dbReference>
<dbReference type="InterPro" id="IPR054513">
    <property type="entry name" value="Dret_0059-like_sensor"/>
</dbReference>
<evidence type="ECO:0000313" key="2">
    <source>
        <dbReference type="EMBL" id="MDV2481512.1"/>
    </source>
</evidence>
<feature type="domain" description="CHASE" evidence="1">
    <location>
        <begin position="42"/>
        <end position="208"/>
    </location>
</feature>
<evidence type="ECO:0000259" key="1">
    <source>
        <dbReference type="SMART" id="SM01079"/>
    </source>
</evidence>
<dbReference type="Proteomes" id="UP001281203">
    <property type="component" value="Unassembled WGS sequence"/>
</dbReference>
<dbReference type="RefSeq" id="WP_317064530.1">
    <property type="nucleotide sequence ID" value="NZ_WBKO01000001.1"/>
</dbReference>
<proteinExistence type="predicted"/>
<dbReference type="SMART" id="SM01079">
    <property type="entry name" value="CHASE"/>
    <property type="match status" value="1"/>
</dbReference>
<comment type="caution">
    <text evidence="2">The sequence shown here is derived from an EMBL/GenBank/DDBJ whole genome shotgun (WGS) entry which is preliminary data.</text>
</comment>
<accession>A0ABU3X0D6</accession>
<sequence>MKSLPYPWIIAAVAVLVAAVAGFAALNPPAAAAPPDGSGADASAALIRLQSDITVALETLDGSLAYAASDLGKTGLTDDAARAILLNLSETDPAIVDCVVADADGRIVAAEPAAYHEAEGADIRGQAHVRHILASKRPIMSEMITVAEGFPAVVIAAPIFTNESRFAGFAAAVVRPEVLIGSVAGPLTNGTSLQVMVIQTDGRLLYDTDQTQVGRMTLEDPLYADYPDLLATARRTAVERYGTAAYEFLAGGERVQKEIVWTTAGLHGTEWRVAVIRAVE</sequence>
<dbReference type="Pfam" id="PF22309">
    <property type="entry name" value="HK-GC-Chemotax_sensor"/>
    <property type="match status" value="1"/>
</dbReference>
<keyword evidence="3" id="KW-1185">Reference proteome</keyword>